<dbReference type="Proteomes" id="UP001186974">
    <property type="component" value="Unassembled WGS sequence"/>
</dbReference>
<proteinExistence type="predicted"/>
<comment type="caution">
    <text evidence="1">The sequence shown here is derived from an EMBL/GenBank/DDBJ whole genome shotgun (WGS) entry which is preliminary data.</text>
</comment>
<name>A0ACC3D1A1_9PEZI</name>
<sequence>MGSNDATAWASLPEKLDQAVSKLGSELSNDGTFKAFTNTKALTKPVTFGFKAAGSDDAVLITASQGKGEANSGKTSDAEFVLSALPEQWSEFFQQVPKAPYQSYWGMFGMNIKQQGIEVVGDKQSWAQHAQLWRRTLEVLHDTYCGPSSPNNDEEPDEDHIVGRYIYVSAPVWGRSKVFYEGAGDGDQEILFLHTAGSDSRQYHGVMNDERMRKKCR</sequence>
<keyword evidence="2" id="KW-1185">Reference proteome</keyword>
<reference evidence="1" key="1">
    <citation type="submission" date="2024-09" db="EMBL/GenBank/DDBJ databases">
        <title>Black Yeasts Isolated from many extreme environments.</title>
        <authorList>
            <person name="Coleine C."/>
            <person name="Stajich J.E."/>
            <person name="Selbmann L."/>
        </authorList>
    </citation>
    <scope>NUCLEOTIDE SEQUENCE</scope>
    <source>
        <strain evidence="1">CCFEE 5737</strain>
    </source>
</reference>
<evidence type="ECO:0000313" key="1">
    <source>
        <dbReference type="EMBL" id="KAK3060184.1"/>
    </source>
</evidence>
<dbReference type="EMBL" id="JAWDJW010008789">
    <property type="protein sequence ID" value="KAK3060184.1"/>
    <property type="molecule type" value="Genomic_DNA"/>
</dbReference>
<gene>
    <name evidence="1" type="ORF">LTS18_009131</name>
</gene>
<organism evidence="1 2">
    <name type="scientific">Coniosporium uncinatum</name>
    <dbReference type="NCBI Taxonomy" id="93489"/>
    <lineage>
        <taxon>Eukaryota</taxon>
        <taxon>Fungi</taxon>
        <taxon>Dikarya</taxon>
        <taxon>Ascomycota</taxon>
        <taxon>Pezizomycotina</taxon>
        <taxon>Dothideomycetes</taxon>
        <taxon>Dothideomycetes incertae sedis</taxon>
        <taxon>Coniosporium</taxon>
    </lineage>
</organism>
<evidence type="ECO:0000313" key="2">
    <source>
        <dbReference type="Proteomes" id="UP001186974"/>
    </source>
</evidence>
<feature type="non-terminal residue" evidence="1">
    <location>
        <position position="217"/>
    </location>
</feature>
<accession>A0ACC3D1A1</accession>
<protein>
    <submittedName>
        <fullName evidence="1">Uncharacterized protein</fullName>
    </submittedName>
</protein>